<gene>
    <name evidence="3" type="ORF">AADG42_12345</name>
</gene>
<keyword evidence="4" id="KW-1185">Reference proteome</keyword>
<evidence type="ECO:0000256" key="1">
    <source>
        <dbReference type="SAM" id="Phobius"/>
    </source>
</evidence>
<accession>A0ABZ3FTF5</accession>
<evidence type="ECO:0000259" key="2">
    <source>
        <dbReference type="Pfam" id="PF10756"/>
    </source>
</evidence>
<evidence type="ECO:0000313" key="3">
    <source>
        <dbReference type="EMBL" id="XAN08058.1"/>
    </source>
</evidence>
<keyword evidence="1" id="KW-1133">Transmembrane helix</keyword>
<feature type="domain" description="Low molecular weight protein antigen 6 PH" evidence="2">
    <location>
        <begin position="77"/>
        <end position="148"/>
    </location>
</feature>
<organism evidence="3 4">
    <name type="scientific">Ammonicoccus fulvus</name>
    <dbReference type="NCBI Taxonomy" id="3138240"/>
    <lineage>
        <taxon>Bacteria</taxon>
        <taxon>Bacillati</taxon>
        <taxon>Actinomycetota</taxon>
        <taxon>Actinomycetes</taxon>
        <taxon>Propionibacteriales</taxon>
        <taxon>Propionibacteriaceae</taxon>
        <taxon>Ammonicoccus</taxon>
    </lineage>
</organism>
<keyword evidence="1" id="KW-0472">Membrane</keyword>
<dbReference type="Pfam" id="PF10756">
    <property type="entry name" value="bPH_6"/>
    <property type="match status" value="1"/>
</dbReference>
<dbReference type="InterPro" id="IPR019692">
    <property type="entry name" value="CFP-6_PH"/>
</dbReference>
<feature type="transmembrane region" description="Helical" evidence="1">
    <location>
        <begin position="52"/>
        <end position="78"/>
    </location>
</feature>
<dbReference type="RefSeq" id="WP_425309514.1">
    <property type="nucleotide sequence ID" value="NZ_CP154795.1"/>
</dbReference>
<sequence>MPAVSGGAPTGPEVFRCRNLLIWAIGFSVVLVVGMIIGWFALDAHIRAQFNWFQVATLIIIAGVLIGFMMGLGMSIVVADKDGLRIRNAISTRRLSWAEVGRIEYRHGDPWAYVTLAGTEDDPVRRQMIGIQSTDGQRAHESVRRLRELQAYWSPQA</sequence>
<dbReference type="EMBL" id="CP154795">
    <property type="protein sequence ID" value="XAN08058.1"/>
    <property type="molecule type" value="Genomic_DNA"/>
</dbReference>
<reference evidence="3 4" key="1">
    <citation type="submission" date="2024-04" db="EMBL/GenBank/DDBJ databases">
        <title>Isolation of an actinomycete strain from pig manure.</title>
        <authorList>
            <person name="Gong T."/>
            <person name="Yu Z."/>
            <person name="An M."/>
            <person name="Wei C."/>
            <person name="Yang W."/>
            <person name="Liu L."/>
        </authorList>
    </citation>
    <scope>NUCLEOTIDE SEQUENCE [LARGE SCALE GENOMIC DNA]</scope>
    <source>
        <strain evidence="3 4">ZF39</strain>
    </source>
</reference>
<protein>
    <submittedName>
        <fullName evidence="3">PH domain-containing protein</fullName>
    </submittedName>
</protein>
<keyword evidence="1" id="KW-0812">Transmembrane</keyword>
<proteinExistence type="predicted"/>
<dbReference type="Proteomes" id="UP001442841">
    <property type="component" value="Chromosome"/>
</dbReference>
<feature type="transmembrane region" description="Helical" evidence="1">
    <location>
        <begin position="20"/>
        <end position="40"/>
    </location>
</feature>
<name>A0ABZ3FTF5_9ACTN</name>
<evidence type="ECO:0000313" key="4">
    <source>
        <dbReference type="Proteomes" id="UP001442841"/>
    </source>
</evidence>